<evidence type="ECO:0000313" key="2">
    <source>
        <dbReference type="Proteomes" id="UP000184221"/>
    </source>
</evidence>
<gene>
    <name evidence="1" type="ORF">SAMN05443551_2943</name>
</gene>
<reference evidence="1 2" key="1">
    <citation type="submission" date="2016-11" db="EMBL/GenBank/DDBJ databases">
        <authorList>
            <person name="Jaros S."/>
            <person name="Januszkiewicz K."/>
            <person name="Wedrychowicz H."/>
        </authorList>
    </citation>
    <scope>NUCLEOTIDE SEQUENCE [LARGE SCALE GENOMIC DNA]</scope>
    <source>
        <strain evidence="1 2">DSM 29431</strain>
    </source>
</reference>
<evidence type="ECO:0000313" key="1">
    <source>
        <dbReference type="EMBL" id="SHH76231.1"/>
    </source>
</evidence>
<name>A0A1M5VLW4_9RHOB</name>
<protein>
    <recommendedName>
        <fullName evidence="3">N-acetyltransferase domain-containing protein</fullName>
    </recommendedName>
</protein>
<sequence>MTPIANLDVMTLFSMCQAGLAERGISIDETSDFGAAEARMTAIGKTSFTPMLSSEFNDLSKDRAVWLILQRDGTDIGGVAARLDTLWTERLTEFWARSYRRLYDGSGVLDGSRNCDEITGDVVYMGEFFIAKSARGSRNLLSLYTHLLFAYCALRWQPDWLYAFVRADDVRLGYASEYGFTRQYPGAHTWKTRPAGRAEGEYLVALPSEDLARMAQFFRMRPSCLLGVDSLKSVE</sequence>
<keyword evidence="2" id="KW-1185">Reference proteome</keyword>
<organism evidence="1 2">
    <name type="scientific">Marivita hallyeonensis</name>
    <dbReference type="NCBI Taxonomy" id="996342"/>
    <lineage>
        <taxon>Bacteria</taxon>
        <taxon>Pseudomonadati</taxon>
        <taxon>Pseudomonadota</taxon>
        <taxon>Alphaproteobacteria</taxon>
        <taxon>Rhodobacterales</taxon>
        <taxon>Roseobacteraceae</taxon>
        <taxon>Marivita</taxon>
    </lineage>
</organism>
<dbReference type="Proteomes" id="UP000184221">
    <property type="component" value="Unassembled WGS sequence"/>
</dbReference>
<proteinExistence type="predicted"/>
<accession>A0A1M5VLW4</accession>
<evidence type="ECO:0008006" key="3">
    <source>
        <dbReference type="Google" id="ProtNLM"/>
    </source>
</evidence>
<dbReference type="EMBL" id="FQXC01000004">
    <property type="protein sequence ID" value="SHH76231.1"/>
    <property type="molecule type" value="Genomic_DNA"/>
</dbReference>
<dbReference type="AlphaFoldDB" id="A0A1M5VLW4"/>